<keyword evidence="14" id="KW-1185">Reference proteome</keyword>
<dbReference type="PROSITE" id="PS51856">
    <property type="entry name" value="RHO_RNA_BD"/>
    <property type="match status" value="1"/>
</dbReference>
<dbReference type="InterPro" id="IPR041703">
    <property type="entry name" value="Rho_factor_ATP-bd"/>
</dbReference>
<dbReference type="SUPFAM" id="SSF50249">
    <property type="entry name" value="Nucleic acid-binding proteins"/>
    <property type="match status" value="1"/>
</dbReference>
<evidence type="ECO:0000256" key="5">
    <source>
        <dbReference type="ARBA" id="ARBA00022840"/>
    </source>
</evidence>
<dbReference type="InterPro" id="IPR011113">
    <property type="entry name" value="Rho_RNA-bd"/>
</dbReference>
<feature type="binding site" evidence="9">
    <location>
        <position position="270"/>
    </location>
    <ligand>
        <name>ATP</name>
        <dbReference type="ChEBI" id="CHEBI:30616"/>
    </ligand>
</feature>
<feature type="binding site" evidence="9">
    <location>
        <begin position="239"/>
        <end position="244"/>
    </location>
    <ligand>
        <name>ATP</name>
        <dbReference type="ChEBI" id="CHEBI:30616"/>
    </ligand>
</feature>
<dbReference type="GO" id="GO:0005524">
    <property type="term" value="F:ATP binding"/>
    <property type="evidence" value="ECO:0007669"/>
    <property type="project" value="UniProtKB-UniRule"/>
</dbReference>
<dbReference type="GO" id="GO:0016787">
    <property type="term" value="F:hydrolase activity"/>
    <property type="evidence" value="ECO:0007669"/>
    <property type="project" value="UniProtKB-KW"/>
</dbReference>
<protein>
    <recommendedName>
        <fullName evidence="9 10">Transcription termination factor Rho</fullName>
        <ecNumber evidence="9 10">3.6.4.-</ecNumber>
    </recommendedName>
    <alternativeName>
        <fullName evidence="9">ATP-dependent helicase Rho</fullName>
    </alternativeName>
</protein>
<evidence type="ECO:0000256" key="10">
    <source>
        <dbReference type="NCBIfam" id="TIGR00767"/>
    </source>
</evidence>
<dbReference type="PANTHER" id="PTHR46425:SF1">
    <property type="entry name" value="TRANSCRIPTION TERMINATION FACTOR RHO"/>
    <property type="match status" value="1"/>
</dbReference>
<comment type="similarity">
    <text evidence="9 11">Belongs to the Rho family.</text>
</comment>
<evidence type="ECO:0000256" key="2">
    <source>
        <dbReference type="ARBA" id="ARBA00022741"/>
    </source>
</evidence>
<keyword evidence="1 9" id="KW-0806">Transcription termination</keyword>
<evidence type="ECO:0000256" key="9">
    <source>
        <dbReference type="HAMAP-Rule" id="MF_01884"/>
    </source>
</evidence>
<dbReference type="InterPro" id="IPR003593">
    <property type="entry name" value="AAA+_ATPase"/>
</dbReference>
<comment type="function">
    <text evidence="9">Facilitates transcription termination by a mechanism that involves Rho binding to the nascent RNA, activation of Rho's RNA-dependent ATPase activity, and release of the mRNA from the DNA template.</text>
</comment>
<keyword evidence="5 9" id="KW-0067">ATP-binding</keyword>
<reference evidence="13 14" key="1">
    <citation type="submission" date="2019-02" db="EMBL/GenBank/DDBJ databases">
        <title>Deep-cultivation of Planctomycetes and their phenomic and genomic characterization uncovers novel biology.</title>
        <authorList>
            <person name="Wiegand S."/>
            <person name="Jogler M."/>
            <person name="Boedeker C."/>
            <person name="Pinto D."/>
            <person name="Vollmers J."/>
            <person name="Rivas-Marin E."/>
            <person name="Kohn T."/>
            <person name="Peeters S.H."/>
            <person name="Heuer A."/>
            <person name="Rast P."/>
            <person name="Oberbeckmann S."/>
            <person name="Bunk B."/>
            <person name="Jeske O."/>
            <person name="Meyerdierks A."/>
            <person name="Storesund J.E."/>
            <person name="Kallscheuer N."/>
            <person name="Luecker S."/>
            <person name="Lage O.M."/>
            <person name="Pohl T."/>
            <person name="Merkel B.J."/>
            <person name="Hornburger P."/>
            <person name="Mueller R.-W."/>
            <person name="Bruemmer F."/>
            <person name="Labrenz M."/>
            <person name="Spormann A.M."/>
            <person name="Op den Camp H."/>
            <person name="Overmann J."/>
            <person name="Amann R."/>
            <person name="Jetten M.S.M."/>
            <person name="Mascher T."/>
            <person name="Medema M.H."/>
            <person name="Devos D.P."/>
            <person name="Kaster A.-K."/>
            <person name="Ovreas L."/>
            <person name="Rohde M."/>
            <person name="Galperin M.Y."/>
            <person name="Jogler C."/>
        </authorList>
    </citation>
    <scope>NUCLEOTIDE SEQUENCE [LARGE SCALE GENOMIC DNA]</scope>
    <source>
        <strain evidence="13 14">Pla133</strain>
    </source>
</reference>
<dbReference type="GO" id="GO:0006353">
    <property type="term" value="P:DNA-templated transcription termination"/>
    <property type="evidence" value="ECO:0007669"/>
    <property type="project" value="UniProtKB-UniRule"/>
</dbReference>
<evidence type="ECO:0000256" key="7">
    <source>
        <dbReference type="ARBA" id="ARBA00023015"/>
    </source>
</evidence>
<keyword evidence="7 9" id="KW-0805">Transcription regulation</keyword>
<dbReference type="SUPFAM" id="SSF52540">
    <property type="entry name" value="P-loop containing nucleoside triphosphate hydrolases"/>
    <property type="match status" value="1"/>
</dbReference>
<accession>A0A518BNU4</accession>
<dbReference type="RefSeq" id="WP_145067822.1">
    <property type="nucleotide sequence ID" value="NZ_CP036287.1"/>
</dbReference>
<dbReference type="SMART" id="SM00382">
    <property type="entry name" value="AAA"/>
    <property type="match status" value="1"/>
</dbReference>
<feature type="domain" description="Rho RNA-BD" evidence="12">
    <location>
        <begin position="108"/>
        <end position="183"/>
    </location>
</feature>
<sequence>MATKKRNRQRPKFFQKNRPQLDSFEVRVDFEALPADLSEDDAERLWDELPPATRKTKPKAVSYSELQELNLADLHEIAEKEKVDVDDARSRRDVVWTITQSRIAKHVPITTSGVLEVLDDKHAFLRVAHNSYLASEEDVYVPRSTVDLYGMRTGMTVVGTLRPSAEGERYFCLWDVESIDKHDPDEAAIRTPFKELVPLYPEERMTLEGAAENPLEMRIVDLITPIGRGQRGLIVAPPRTGKTVLLHQIANSIIANAPDAHLIILLLDERPEEVTDFARSLASDKREIISSTFDEPAARHVKVARMVMERARCLVEAGEDVVILLDSITRLARASNQEAPSDGKLLSGGIEATALQMPKQFFGSARNIENGGSLTILGTALIETGSKMDEVIFEEFKGTGNMELVLERRLSDRRIFPAIDINRSGTRKEELLFTEGELERVWMLRKVLNELDPVEAMEMLIQKMRRTKVNGEFLLTIGS</sequence>
<dbReference type="Proteomes" id="UP000316921">
    <property type="component" value="Chromosome"/>
</dbReference>
<dbReference type="PANTHER" id="PTHR46425">
    <property type="entry name" value="TRANSCRIPTION TERMINATION FACTOR RHO"/>
    <property type="match status" value="1"/>
</dbReference>
<dbReference type="HAMAP" id="MF_01884">
    <property type="entry name" value="Rho"/>
    <property type="match status" value="1"/>
</dbReference>
<keyword evidence="2 9" id="KW-0547">Nucleotide-binding</keyword>
<dbReference type="InterPro" id="IPR012340">
    <property type="entry name" value="NA-bd_OB-fold"/>
</dbReference>
<proteinExistence type="inferred from homology"/>
<dbReference type="GO" id="GO:0004386">
    <property type="term" value="F:helicase activity"/>
    <property type="evidence" value="ECO:0007669"/>
    <property type="project" value="UniProtKB-UniRule"/>
</dbReference>
<evidence type="ECO:0000256" key="4">
    <source>
        <dbReference type="ARBA" id="ARBA00022806"/>
    </source>
</evidence>
<evidence type="ECO:0000256" key="6">
    <source>
        <dbReference type="ARBA" id="ARBA00022884"/>
    </source>
</evidence>
<dbReference type="NCBIfam" id="NF006886">
    <property type="entry name" value="PRK09376.1"/>
    <property type="match status" value="1"/>
</dbReference>
<dbReference type="InterPro" id="IPR000194">
    <property type="entry name" value="ATPase_F1/V1/A1_a/bsu_nucl-bd"/>
</dbReference>
<keyword evidence="8 9" id="KW-0804">Transcription</keyword>
<keyword evidence="6 9" id="KW-0694">RNA-binding</keyword>
<dbReference type="AlphaFoldDB" id="A0A518BNU4"/>
<dbReference type="NCBIfam" id="TIGR00767">
    <property type="entry name" value="rho"/>
    <property type="match status" value="1"/>
</dbReference>
<dbReference type="Gene3D" id="2.40.50.140">
    <property type="entry name" value="Nucleic acid-binding proteins"/>
    <property type="match status" value="1"/>
</dbReference>
<comment type="subunit">
    <text evidence="9">Homohexamer. The homohexamer assembles into an open ring structure.</text>
</comment>
<organism evidence="13 14">
    <name type="scientific">Engelhardtia mirabilis</name>
    <dbReference type="NCBI Taxonomy" id="2528011"/>
    <lineage>
        <taxon>Bacteria</taxon>
        <taxon>Pseudomonadati</taxon>
        <taxon>Planctomycetota</taxon>
        <taxon>Planctomycetia</taxon>
        <taxon>Planctomycetia incertae sedis</taxon>
        <taxon>Engelhardtia</taxon>
    </lineage>
</organism>
<evidence type="ECO:0000256" key="8">
    <source>
        <dbReference type="ARBA" id="ARBA00023163"/>
    </source>
</evidence>
<evidence type="ECO:0000313" key="13">
    <source>
        <dbReference type="EMBL" id="QDU68637.1"/>
    </source>
</evidence>
<dbReference type="Pfam" id="PF00006">
    <property type="entry name" value="ATP-synt_ab"/>
    <property type="match status" value="1"/>
</dbReference>
<evidence type="ECO:0000256" key="3">
    <source>
        <dbReference type="ARBA" id="ARBA00022801"/>
    </source>
</evidence>
<dbReference type="Pfam" id="PF07497">
    <property type="entry name" value="Rho_RNA_bind"/>
    <property type="match status" value="1"/>
</dbReference>
<dbReference type="CDD" id="cd01128">
    <property type="entry name" value="rho_factor_C"/>
    <property type="match status" value="1"/>
</dbReference>
<evidence type="ECO:0000256" key="11">
    <source>
        <dbReference type="PROSITE-ProRule" id="PRU01203"/>
    </source>
</evidence>
<gene>
    <name evidence="9" type="primary">rho</name>
    <name evidence="13" type="ORF">Pla133_37390</name>
</gene>
<dbReference type="GO" id="GO:0008186">
    <property type="term" value="F:ATP-dependent activity, acting on RNA"/>
    <property type="evidence" value="ECO:0007669"/>
    <property type="project" value="UniProtKB-UniRule"/>
</dbReference>
<dbReference type="GO" id="GO:0003723">
    <property type="term" value="F:RNA binding"/>
    <property type="evidence" value="ECO:0007669"/>
    <property type="project" value="UniProtKB-UniRule"/>
</dbReference>
<dbReference type="Gene3D" id="3.40.50.300">
    <property type="entry name" value="P-loop containing nucleotide triphosphate hydrolases"/>
    <property type="match status" value="1"/>
</dbReference>
<feature type="binding site" evidence="9">
    <location>
        <begin position="227"/>
        <end position="232"/>
    </location>
    <ligand>
        <name>ATP</name>
        <dbReference type="ChEBI" id="CHEBI:30616"/>
    </ligand>
</feature>
<keyword evidence="4 9" id="KW-0347">Helicase</keyword>
<evidence type="ECO:0000256" key="1">
    <source>
        <dbReference type="ARBA" id="ARBA00022472"/>
    </source>
</evidence>
<dbReference type="EMBL" id="CP036287">
    <property type="protein sequence ID" value="QDU68637.1"/>
    <property type="molecule type" value="Genomic_DNA"/>
</dbReference>
<dbReference type="InterPro" id="IPR004665">
    <property type="entry name" value="Term_rho"/>
</dbReference>
<keyword evidence="3 9" id="KW-0378">Hydrolase</keyword>
<dbReference type="KEGG" id="pbap:Pla133_37390"/>
<evidence type="ECO:0000259" key="12">
    <source>
        <dbReference type="PROSITE" id="PS51856"/>
    </source>
</evidence>
<dbReference type="EC" id="3.6.4.-" evidence="9 10"/>
<evidence type="ECO:0000313" key="14">
    <source>
        <dbReference type="Proteomes" id="UP000316921"/>
    </source>
</evidence>
<dbReference type="InterPro" id="IPR027417">
    <property type="entry name" value="P-loop_NTPase"/>
</dbReference>
<name>A0A518BNU4_9BACT</name>
<comment type="caution">
    <text evidence="9">Lacks conserved residue(s) required for the propagation of feature annotation.</text>
</comment>